<feature type="compositionally biased region" description="Low complexity" evidence="1">
    <location>
        <begin position="82"/>
        <end position="99"/>
    </location>
</feature>
<sequence>MVVTKDDASPPPYTPVPAPGQPSAVGNGVVQPYQTHQFPVAGLGPGPGPSAPAGPRDGDGLLPAPAVAGRDFTAADKRARRSSSPSYGQSPSGSCSGCSSAVRGRWTMGGTRTTGPIGPAGPSSQRGLGGGCYRSSTERAVVAVLGAGACCGDGGAGCRVRKGAPVHGAMWAVAERGRCPYRTAGLVYIQAPAGGAVRCARPVRWM</sequence>
<evidence type="ECO:0000313" key="3">
    <source>
        <dbReference type="Proteomes" id="UP000076842"/>
    </source>
</evidence>
<dbReference type="AlphaFoldDB" id="A0A165GQ56"/>
<feature type="region of interest" description="Disordered" evidence="1">
    <location>
        <begin position="1"/>
        <end position="99"/>
    </location>
</feature>
<keyword evidence="3" id="KW-1185">Reference proteome</keyword>
<protein>
    <submittedName>
        <fullName evidence="2">Uncharacterized protein</fullName>
    </submittedName>
</protein>
<accession>A0A165GQ56</accession>
<dbReference type="Proteomes" id="UP000076842">
    <property type="component" value="Unassembled WGS sequence"/>
</dbReference>
<evidence type="ECO:0000256" key="1">
    <source>
        <dbReference type="SAM" id="MobiDB-lite"/>
    </source>
</evidence>
<proteinExistence type="predicted"/>
<reference evidence="2 3" key="1">
    <citation type="journal article" date="2016" name="Mol. Biol. Evol.">
        <title>Comparative Genomics of Early-Diverging Mushroom-Forming Fungi Provides Insights into the Origins of Lignocellulose Decay Capabilities.</title>
        <authorList>
            <person name="Nagy L.G."/>
            <person name="Riley R."/>
            <person name="Tritt A."/>
            <person name="Adam C."/>
            <person name="Daum C."/>
            <person name="Floudas D."/>
            <person name="Sun H."/>
            <person name="Yadav J.S."/>
            <person name="Pangilinan J."/>
            <person name="Larsson K.H."/>
            <person name="Matsuura K."/>
            <person name="Barry K."/>
            <person name="Labutti K."/>
            <person name="Kuo R."/>
            <person name="Ohm R.A."/>
            <person name="Bhattacharya S.S."/>
            <person name="Shirouzu T."/>
            <person name="Yoshinaga Y."/>
            <person name="Martin F.M."/>
            <person name="Grigoriev I.V."/>
            <person name="Hibbett D.S."/>
        </authorList>
    </citation>
    <scope>NUCLEOTIDE SEQUENCE [LARGE SCALE GENOMIC DNA]</scope>
    <source>
        <strain evidence="2 3">HHB12733</strain>
    </source>
</reference>
<evidence type="ECO:0000313" key="2">
    <source>
        <dbReference type="EMBL" id="KZT58337.1"/>
    </source>
</evidence>
<organism evidence="2 3">
    <name type="scientific">Calocera cornea HHB12733</name>
    <dbReference type="NCBI Taxonomy" id="1353952"/>
    <lineage>
        <taxon>Eukaryota</taxon>
        <taxon>Fungi</taxon>
        <taxon>Dikarya</taxon>
        <taxon>Basidiomycota</taxon>
        <taxon>Agaricomycotina</taxon>
        <taxon>Dacrymycetes</taxon>
        <taxon>Dacrymycetales</taxon>
        <taxon>Dacrymycetaceae</taxon>
        <taxon>Calocera</taxon>
    </lineage>
</organism>
<dbReference type="InParanoid" id="A0A165GQ56"/>
<feature type="compositionally biased region" description="Pro residues" evidence="1">
    <location>
        <begin position="9"/>
        <end position="20"/>
    </location>
</feature>
<name>A0A165GQ56_9BASI</name>
<dbReference type="EMBL" id="KV423952">
    <property type="protein sequence ID" value="KZT58337.1"/>
    <property type="molecule type" value="Genomic_DNA"/>
</dbReference>
<gene>
    <name evidence="2" type="ORF">CALCODRAFT_242957</name>
</gene>